<feature type="domain" description="C2H2-type" evidence="9">
    <location>
        <begin position="1394"/>
        <end position="1421"/>
    </location>
</feature>
<feature type="domain" description="C2H2-type" evidence="9">
    <location>
        <begin position="1424"/>
        <end position="1451"/>
    </location>
</feature>
<feature type="compositionally biased region" description="Polar residues" evidence="8">
    <location>
        <begin position="75"/>
        <end position="84"/>
    </location>
</feature>
<keyword evidence="4 7" id="KW-0863">Zinc-finger</keyword>
<evidence type="ECO:0000256" key="6">
    <source>
        <dbReference type="ARBA" id="ARBA00023242"/>
    </source>
</evidence>
<feature type="region of interest" description="Disordered" evidence="8">
    <location>
        <begin position="108"/>
        <end position="134"/>
    </location>
</feature>
<dbReference type="GO" id="GO:0030674">
    <property type="term" value="F:protein-macromolecule adaptor activity"/>
    <property type="evidence" value="ECO:0007669"/>
    <property type="project" value="UniProtKB-ARBA"/>
</dbReference>
<feature type="region of interest" description="Disordered" evidence="8">
    <location>
        <begin position="698"/>
        <end position="725"/>
    </location>
</feature>
<feature type="domain" description="C2H2-type" evidence="9">
    <location>
        <begin position="1506"/>
        <end position="1533"/>
    </location>
</feature>
<proteinExistence type="predicted"/>
<feature type="region of interest" description="Disordered" evidence="8">
    <location>
        <begin position="1097"/>
        <end position="1117"/>
    </location>
</feature>
<evidence type="ECO:0000256" key="2">
    <source>
        <dbReference type="ARBA" id="ARBA00022723"/>
    </source>
</evidence>
<keyword evidence="2" id="KW-0479">Metal-binding</keyword>
<feature type="domain" description="C2H2-type" evidence="9">
    <location>
        <begin position="356"/>
        <end position="383"/>
    </location>
</feature>
<feature type="domain" description="C2H2-type" evidence="9">
    <location>
        <begin position="1480"/>
        <end position="1507"/>
    </location>
</feature>
<keyword evidence="5" id="KW-0862">Zinc</keyword>
<dbReference type="FunFam" id="3.30.160.60:FF:000145">
    <property type="entry name" value="Zinc finger protein 574"/>
    <property type="match status" value="1"/>
</dbReference>
<feature type="domain" description="C2H2-type" evidence="9">
    <location>
        <begin position="423"/>
        <end position="451"/>
    </location>
</feature>
<evidence type="ECO:0000256" key="4">
    <source>
        <dbReference type="ARBA" id="ARBA00022771"/>
    </source>
</evidence>
<feature type="domain" description="C2H2-type" evidence="9">
    <location>
        <begin position="1035"/>
        <end position="1063"/>
    </location>
</feature>
<evidence type="ECO:0000256" key="5">
    <source>
        <dbReference type="ARBA" id="ARBA00022833"/>
    </source>
</evidence>
<feature type="domain" description="C2H2-type" evidence="9">
    <location>
        <begin position="1150"/>
        <end position="1178"/>
    </location>
</feature>
<dbReference type="EMBL" id="OC001588">
    <property type="protein sequence ID" value="CAD7260254.1"/>
    <property type="molecule type" value="Genomic_DNA"/>
</dbReference>
<dbReference type="GO" id="GO:0000977">
    <property type="term" value="F:RNA polymerase II transcription regulatory region sequence-specific DNA binding"/>
    <property type="evidence" value="ECO:0007669"/>
    <property type="project" value="TreeGrafter"/>
</dbReference>
<sequence>MVAADCPLCCKQKLSYIGLKKHLAGYIWGSIPCSICDSICVGIESLYTHLDDCHQELNISELTESLSTEDETESKFSQSRSTSNRVREVFDETAESLEPLLTRDKCDASGTNDSRGRVSTEMGGNRVNDTLTGTGTSREAHQVAGKRHFKVKRVEAELIEQIRAKKESVSNIYADITRETITFESISDTESMSINNGRTSKIEYCASAMDTQLYIKNETRPRQITDAKPNRGTAVTKPEVSGRLVKCAGAGNFICGLCGSEFKSIFTLQEHASANHRIKQIVTMDCFSDKIKPSSADLKPSPDRDDIKEEFIENMEDEESYIMDKIGQSYKSDQSDIQKCVSAVTKKEIEGTDNSTTCDICGKTFKSVIRWRKHKYVHGNPSEWPHECSTCLKRYTKKRELRQHILLVHSPGRGNKPGEDPGIPCKYCGKKFGTPARYKSHVDRIHLNLKPSVCIHCGKKFCNKSELAAHSAVHLKVKPAKCSYCERRFNSKKEVKRHEKVHTSNKSHVCDVCGKQYRMSFELKAHYRTHTGEKPYLCNICGAMFSLTGSLSAHRKYHTETKNFECQYCGKKFRTRGELYSHEKLHSKPFQCELCGRSFCAKYILSRHLLAHVKDYRCHKCGVKFSALYKLRRHNKTDCWESLEKNTISLNKGKPPVVHLAGIRTLTCITNKPEQTQTLHGQYAHQCRLKRGSIPTLHLPDKTTRRSLRDRKQTNTSNDCGSISPRPVVAKAKSGTCVPQQCQEPALKKVNKLGVNCYRWNAPHSLGLKTARAPAANKRGQSRPTGCVSCIDRGASSRYVVPPQQDSPNESLNGLYWPLCGLECPLCCKHQLSFEELKKHLSIYIWGFLQCPVCGELLIGLEKLAQHLDNRHCETGDQISTTSKGLCDNEALEKSSDSISSHSAASSIGRSIPTSIKLEEDDINDTLQDVNSSIHKFRNDANTVFGKVEIPDNTDPLITEDINSSRLFCKSDTTIIKDKVSNSLNNPSELLYNNTHINSVGQKNCRTQANSIKIINSRTTINVEGTEPNNINTGYMCEYCDIVFVSLDNLQEHATNAHNMNNIVVNVPKELFPEVLPSSKRKVVKIHGQTITLQPDLLSDSDMKQTSPDGQASDKKKTQEKMCHICGGTSRRNFPSKRQMYVDKESDQRVICSVCVACFGDEDLLARHGREMHAGLEVFRPHLRNKICQLCGKVLFTHNISRHMKSSHGIDGAVRSICQDCGKVNCSETLHKTDLSYTCKVCGENFSTVVALRSHSSSHVEISNENEVFSETLPRPKVSVCKICGEARSNMRKHMVTCHKETSQESVACPDCGDICSKNKLKAHRAECPKKESDEAVACPDCGKMWGNKKKMKLHRDRVHLRILRFVCHECGKKFFCKSGLNTHLLTHSKVKKHECKFCSKRFSSKTNLDTHESKHLGKKESPFICSYCGRLFTNKLYLQNHERLHKGERPYACKICGAKFAGLSTLYSHKYTHTDERPHHCNMCGKSFKTTAALYFHKQQHSKQHKCDVCCRMFSYVHNLKQHLLTHTKDYSCSGCGAQFKSLKKLQVHERHGCRPG</sequence>
<dbReference type="PANTHER" id="PTHR24379">
    <property type="entry name" value="KRAB AND ZINC FINGER DOMAIN-CONTAINING"/>
    <property type="match status" value="1"/>
</dbReference>
<feature type="domain" description="C2H2-type" evidence="9">
    <location>
        <begin position="386"/>
        <end position="414"/>
    </location>
</feature>
<feature type="domain" description="C2H2-type" evidence="9">
    <location>
        <begin position="480"/>
        <end position="507"/>
    </location>
</feature>
<dbReference type="InterPro" id="IPR036236">
    <property type="entry name" value="Znf_C2H2_sf"/>
</dbReference>
<gene>
    <name evidence="10" type="ORF">TSIB3V08_LOCUS4437</name>
</gene>
<name>A0A7R9FZK7_TIMSH</name>
<feature type="domain" description="C2H2-type" evidence="9">
    <location>
        <begin position="1237"/>
        <end position="1259"/>
    </location>
</feature>
<feature type="domain" description="C2H2-type" evidence="9">
    <location>
        <begin position="590"/>
        <end position="617"/>
    </location>
</feature>
<evidence type="ECO:0000313" key="10">
    <source>
        <dbReference type="EMBL" id="CAD7260254.1"/>
    </source>
</evidence>
<evidence type="ECO:0000256" key="1">
    <source>
        <dbReference type="ARBA" id="ARBA00004123"/>
    </source>
</evidence>
<dbReference type="Pfam" id="PF00096">
    <property type="entry name" value="zf-C2H2"/>
    <property type="match status" value="4"/>
</dbReference>
<dbReference type="FunFam" id="3.30.160.60:FF:000688">
    <property type="entry name" value="zinc finger protein 197 isoform X1"/>
    <property type="match status" value="1"/>
</dbReference>
<feature type="domain" description="C2H2-type" evidence="9">
    <location>
        <begin position="253"/>
        <end position="281"/>
    </location>
</feature>
<dbReference type="PANTHER" id="PTHR24379:SF127">
    <property type="entry name" value="BLOODY FINGERS-RELATED"/>
    <property type="match status" value="1"/>
</dbReference>
<feature type="domain" description="C2H2-type" evidence="9">
    <location>
        <begin position="564"/>
        <end position="591"/>
    </location>
</feature>
<accession>A0A7R9FZK7</accession>
<feature type="domain" description="C2H2-type" evidence="9">
    <location>
        <begin position="452"/>
        <end position="479"/>
    </location>
</feature>
<comment type="subcellular location">
    <subcellularLocation>
        <location evidence="1">Nucleus</location>
    </subcellularLocation>
</comment>
<feature type="domain" description="C2H2-type" evidence="9">
    <location>
        <begin position="1366"/>
        <end position="1393"/>
    </location>
</feature>
<dbReference type="GO" id="GO:0008270">
    <property type="term" value="F:zinc ion binding"/>
    <property type="evidence" value="ECO:0007669"/>
    <property type="project" value="UniProtKB-KW"/>
</dbReference>
<dbReference type="SUPFAM" id="SSF57667">
    <property type="entry name" value="beta-beta-alpha zinc fingers"/>
    <property type="match status" value="10"/>
</dbReference>
<protein>
    <recommendedName>
        <fullName evidence="9">C2H2-type domain-containing protein</fullName>
    </recommendedName>
</protein>
<dbReference type="GO" id="GO:0005634">
    <property type="term" value="C:nucleus"/>
    <property type="evidence" value="ECO:0007669"/>
    <property type="project" value="UniProtKB-SubCell"/>
</dbReference>
<feature type="domain" description="C2H2-type" evidence="9">
    <location>
        <begin position="616"/>
        <end position="646"/>
    </location>
</feature>
<feature type="domain" description="C2H2-type" evidence="9">
    <location>
        <begin position="508"/>
        <end position="535"/>
    </location>
</feature>
<dbReference type="InterPro" id="IPR013087">
    <property type="entry name" value="Znf_C2H2_type"/>
</dbReference>
<dbReference type="PROSITE" id="PS00028">
    <property type="entry name" value="ZINC_FINGER_C2H2_1"/>
    <property type="match status" value="19"/>
</dbReference>
<feature type="domain" description="C2H2-type" evidence="9">
    <location>
        <begin position="1532"/>
        <end position="1558"/>
    </location>
</feature>
<dbReference type="PROSITE" id="PS50157">
    <property type="entry name" value="ZINC_FINGER_C2H2_2"/>
    <property type="match status" value="21"/>
</dbReference>
<dbReference type="SMART" id="SM00355">
    <property type="entry name" value="ZnF_C2H2"/>
    <property type="match status" value="26"/>
</dbReference>
<evidence type="ECO:0000259" key="9">
    <source>
        <dbReference type="PROSITE" id="PS50157"/>
    </source>
</evidence>
<feature type="domain" description="C2H2-type" evidence="9">
    <location>
        <begin position="1452"/>
        <end position="1479"/>
    </location>
</feature>
<feature type="domain" description="C2H2-type" evidence="9">
    <location>
        <begin position="536"/>
        <end position="563"/>
    </location>
</feature>
<dbReference type="FunFam" id="3.30.160.60:FF:000557">
    <property type="entry name" value="zinc finger and SCAN domain-containing protein 29"/>
    <property type="match status" value="1"/>
</dbReference>
<keyword evidence="3" id="KW-0677">Repeat</keyword>
<organism evidence="10">
    <name type="scientific">Timema shepardi</name>
    <name type="common">Walking stick</name>
    <dbReference type="NCBI Taxonomy" id="629360"/>
    <lineage>
        <taxon>Eukaryota</taxon>
        <taxon>Metazoa</taxon>
        <taxon>Ecdysozoa</taxon>
        <taxon>Arthropoda</taxon>
        <taxon>Hexapoda</taxon>
        <taxon>Insecta</taxon>
        <taxon>Pterygota</taxon>
        <taxon>Neoptera</taxon>
        <taxon>Polyneoptera</taxon>
        <taxon>Phasmatodea</taxon>
        <taxon>Timematodea</taxon>
        <taxon>Timematoidea</taxon>
        <taxon>Timematidae</taxon>
        <taxon>Timema</taxon>
    </lineage>
</organism>
<dbReference type="Pfam" id="PF13912">
    <property type="entry name" value="zf-C2H2_6"/>
    <property type="match status" value="3"/>
</dbReference>
<dbReference type="Gene3D" id="3.30.160.60">
    <property type="entry name" value="Classic Zinc Finger"/>
    <property type="match status" value="14"/>
</dbReference>
<feature type="region of interest" description="Disordered" evidence="8">
    <location>
        <begin position="64"/>
        <end position="84"/>
    </location>
</feature>
<dbReference type="GO" id="GO:0000981">
    <property type="term" value="F:DNA-binding transcription factor activity, RNA polymerase II-specific"/>
    <property type="evidence" value="ECO:0007669"/>
    <property type="project" value="TreeGrafter"/>
</dbReference>
<evidence type="ECO:0000256" key="7">
    <source>
        <dbReference type="PROSITE-ProRule" id="PRU00042"/>
    </source>
</evidence>
<dbReference type="FunFam" id="3.30.160.60:FF:000446">
    <property type="entry name" value="Zinc finger protein"/>
    <property type="match status" value="1"/>
</dbReference>
<keyword evidence="6" id="KW-0539">Nucleus</keyword>
<evidence type="ECO:0000256" key="8">
    <source>
        <dbReference type="SAM" id="MobiDB-lite"/>
    </source>
</evidence>
<reference evidence="10" key="1">
    <citation type="submission" date="2020-11" db="EMBL/GenBank/DDBJ databases">
        <authorList>
            <person name="Tran Van P."/>
        </authorList>
    </citation>
    <scope>NUCLEOTIDE SEQUENCE</scope>
</reference>
<evidence type="ECO:0000256" key="3">
    <source>
        <dbReference type="ARBA" id="ARBA00022737"/>
    </source>
</evidence>